<feature type="domain" description="Carbohydrate kinase FGGY C-terminal" evidence="7">
    <location>
        <begin position="259"/>
        <end position="442"/>
    </location>
</feature>
<dbReference type="Pfam" id="PF00370">
    <property type="entry name" value="FGGY_N"/>
    <property type="match status" value="1"/>
</dbReference>
<evidence type="ECO:0000256" key="1">
    <source>
        <dbReference type="ARBA" id="ARBA00009156"/>
    </source>
</evidence>
<dbReference type="GO" id="GO:0016301">
    <property type="term" value="F:kinase activity"/>
    <property type="evidence" value="ECO:0007669"/>
    <property type="project" value="UniProtKB-KW"/>
</dbReference>
<evidence type="ECO:0000259" key="7">
    <source>
        <dbReference type="Pfam" id="PF02782"/>
    </source>
</evidence>
<organism evidence="8 9">
    <name type="scientific">Nocardioides aquaticus</name>
    <dbReference type="NCBI Taxonomy" id="160826"/>
    <lineage>
        <taxon>Bacteria</taxon>
        <taxon>Bacillati</taxon>
        <taxon>Actinomycetota</taxon>
        <taxon>Actinomycetes</taxon>
        <taxon>Propionibacteriales</taxon>
        <taxon>Nocardioidaceae</taxon>
        <taxon>Nocardioides</taxon>
    </lineage>
</organism>
<keyword evidence="2 4" id="KW-0808">Transferase</keyword>
<protein>
    <submittedName>
        <fullName evidence="8">Erythritol kinase</fullName>
        <ecNumber evidence="8">2.7.1.215</ecNumber>
    </submittedName>
</protein>
<dbReference type="RefSeq" id="WP_214058033.1">
    <property type="nucleotide sequence ID" value="NZ_BAAAHS010000002.1"/>
</dbReference>
<evidence type="ECO:0000313" key="8">
    <source>
        <dbReference type="EMBL" id="QVT78452.1"/>
    </source>
</evidence>
<dbReference type="PROSITE" id="PS00445">
    <property type="entry name" value="FGGY_KINASES_2"/>
    <property type="match status" value="1"/>
</dbReference>
<evidence type="ECO:0000313" key="9">
    <source>
        <dbReference type="Proteomes" id="UP000679307"/>
    </source>
</evidence>
<feature type="domain" description="Carbohydrate kinase FGGY N-terminal" evidence="6">
    <location>
        <begin position="5"/>
        <end position="248"/>
    </location>
</feature>
<keyword evidence="9" id="KW-1185">Reference proteome</keyword>
<dbReference type="PIRSF" id="PIRSF000538">
    <property type="entry name" value="GlpK"/>
    <property type="match status" value="1"/>
</dbReference>
<proteinExistence type="inferred from homology"/>
<dbReference type="InterPro" id="IPR043129">
    <property type="entry name" value="ATPase_NBD"/>
</dbReference>
<name>A0ABX8EHB1_9ACTN</name>
<dbReference type="Gene3D" id="3.30.420.40">
    <property type="match status" value="2"/>
</dbReference>
<dbReference type="InterPro" id="IPR018485">
    <property type="entry name" value="FGGY_C"/>
</dbReference>
<evidence type="ECO:0000256" key="3">
    <source>
        <dbReference type="ARBA" id="ARBA00022777"/>
    </source>
</evidence>
<dbReference type="InterPro" id="IPR000577">
    <property type="entry name" value="Carb_kinase_FGGY"/>
</dbReference>
<sequence>MSVVTISVDVGTSVVKAVGYDADGQETGVARRASQVDRPGPGRAEQDVEAVRRRVLDVVEEVARSGGGSEEVDLVSVTAQGDGCWLVDADGAPTGTGLLWNDGRAGAQVRTWQADGVLADGFARTGSMTFSGLANALLAWCAEHEPARLDNAAAALSCGGVVHAALTGRTAIETTDASAPFLPAGETAWAEDLFALYGLDWARDLFPDPLAEDDRSRPLVDGLAAELGLADDAVAVMAPYDVPSTVLGSGAVRVGEACAILGTTLCTATVIGADEPVRGPEAGLRLRSGVPGQDLRVMPTAAGTDVLDWACGLVGVDAPVDLVALASQSPAGARGLVFLPYLSPAGERAPFLDPGARGSLHGLSLEHGREDLARAVLEGLTHAVRDCVAMAGPIPTVLRLAGGGSHNDTWAQLVADVVGCPVTRCQDAEVGARGAYLAGLVARRDVSAGRITAADVAEVADHHVAAVGRLEPDPAVTARYDDLHARFLELREAVAPTWATAPGAGPA</sequence>
<feature type="region of interest" description="Disordered" evidence="5">
    <location>
        <begin position="27"/>
        <end position="46"/>
    </location>
</feature>
<dbReference type="InterPro" id="IPR050406">
    <property type="entry name" value="FGGY_Carb_Kinase"/>
</dbReference>
<evidence type="ECO:0000256" key="5">
    <source>
        <dbReference type="SAM" id="MobiDB-lite"/>
    </source>
</evidence>
<evidence type="ECO:0000259" key="6">
    <source>
        <dbReference type="Pfam" id="PF00370"/>
    </source>
</evidence>
<dbReference type="Pfam" id="PF02782">
    <property type="entry name" value="FGGY_C"/>
    <property type="match status" value="1"/>
</dbReference>
<dbReference type="SUPFAM" id="SSF53067">
    <property type="entry name" value="Actin-like ATPase domain"/>
    <property type="match status" value="2"/>
</dbReference>
<dbReference type="InterPro" id="IPR018484">
    <property type="entry name" value="FGGY_N"/>
</dbReference>
<reference evidence="8 9" key="1">
    <citation type="submission" date="2021-05" db="EMBL/GenBank/DDBJ databases">
        <title>Complete genome of Nocardioides aquaticus KCTC 9944T isolated from meromictic and hypersaline Ekho Lake, Antarctica.</title>
        <authorList>
            <person name="Hwang K."/>
            <person name="Kim K.M."/>
            <person name="Choe H."/>
        </authorList>
    </citation>
    <scope>NUCLEOTIDE SEQUENCE [LARGE SCALE GENOMIC DNA]</scope>
    <source>
        <strain evidence="8 9">KCTC 9944</strain>
    </source>
</reference>
<dbReference type="PANTHER" id="PTHR43095:SF3">
    <property type="entry name" value="L-XYLULOSE_3-KETO-L-GULONATE KINASE"/>
    <property type="match status" value="1"/>
</dbReference>
<keyword evidence="3 4" id="KW-0418">Kinase</keyword>
<comment type="similarity">
    <text evidence="1 4">Belongs to the FGGY kinase family.</text>
</comment>
<dbReference type="InterPro" id="IPR018483">
    <property type="entry name" value="Carb_kinase_FGGY_CS"/>
</dbReference>
<dbReference type="EC" id="2.7.1.215" evidence="8"/>
<dbReference type="Proteomes" id="UP000679307">
    <property type="component" value="Chromosome"/>
</dbReference>
<gene>
    <name evidence="8" type="primary">eryA</name>
    <name evidence="8" type="ORF">ENKNEFLB_00829</name>
</gene>
<dbReference type="PANTHER" id="PTHR43095">
    <property type="entry name" value="SUGAR KINASE"/>
    <property type="match status" value="1"/>
</dbReference>
<accession>A0ABX8EHB1</accession>
<evidence type="ECO:0000256" key="4">
    <source>
        <dbReference type="RuleBase" id="RU003733"/>
    </source>
</evidence>
<evidence type="ECO:0000256" key="2">
    <source>
        <dbReference type="ARBA" id="ARBA00022679"/>
    </source>
</evidence>
<dbReference type="EMBL" id="CP075371">
    <property type="protein sequence ID" value="QVT78452.1"/>
    <property type="molecule type" value="Genomic_DNA"/>
</dbReference>